<evidence type="ECO:0000313" key="1">
    <source>
        <dbReference type="EMBL" id="CAG8713708.1"/>
    </source>
</evidence>
<dbReference type="Proteomes" id="UP000789366">
    <property type="component" value="Unassembled WGS sequence"/>
</dbReference>
<reference evidence="1" key="1">
    <citation type="submission" date="2021-06" db="EMBL/GenBank/DDBJ databases">
        <authorList>
            <person name="Kallberg Y."/>
            <person name="Tangrot J."/>
            <person name="Rosling A."/>
        </authorList>
    </citation>
    <scope>NUCLEOTIDE SEQUENCE</scope>
    <source>
        <strain evidence="1">28 12/20/2015</strain>
    </source>
</reference>
<name>A0ACA9PMZ4_9GLOM</name>
<evidence type="ECO:0000313" key="2">
    <source>
        <dbReference type="Proteomes" id="UP000789366"/>
    </source>
</evidence>
<organism evidence="1 2">
    <name type="scientific">Cetraspora pellucida</name>
    <dbReference type="NCBI Taxonomy" id="1433469"/>
    <lineage>
        <taxon>Eukaryota</taxon>
        <taxon>Fungi</taxon>
        <taxon>Fungi incertae sedis</taxon>
        <taxon>Mucoromycota</taxon>
        <taxon>Glomeromycotina</taxon>
        <taxon>Glomeromycetes</taxon>
        <taxon>Diversisporales</taxon>
        <taxon>Gigasporaceae</taxon>
        <taxon>Cetraspora</taxon>
    </lineage>
</organism>
<protein>
    <submittedName>
        <fullName evidence="1">212_t:CDS:1</fullName>
    </submittedName>
</protein>
<accession>A0ACA9PMZ4</accession>
<comment type="caution">
    <text evidence="1">The sequence shown here is derived from an EMBL/GenBank/DDBJ whole genome shotgun (WGS) entry which is preliminary data.</text>
</comment>
<gene>
    <name evidence="1" type="ORF">SPELUC_LOCUS11975</name>
</gene>
<feature type="non-terminal residue" evidence="1">
    <location>
        <position position="1"/>
    </location>
</feature>
<proteinExistence type="predicted"/>
<dbReference type="EMBL" id="CAJVPW010026840">
    <property type="protein sequence ID" value="CAG8713708.1"/>
    <property type="molecule type" value="Genomic_DNA"/>
</dbReference>
<keyword evidence="2" id="KW-1185">Reference proteome</keyword>
<sequence length="50" mass="5812">KLPYREKEKFIKRYPKEEPKDMKKEIEAAIRAVENGENALDNTVPPEPGN</sequence>